<dbReference type="AlphaFoldDB" id="A0A0M9G2A7"/>
<evidence type="ECO:0000313" key="2">
    <source>
        <dbReference type="EMBL" id="KPA80970.1"/>
    </source>
</evidence>
<reference evidence="2 3" key="1">
    <citation type="submission" date="2015-07" db="EMBL/GenBank/DDBJ databases">
        <title>High-quality genome of monoxenous trypanosomatid Leptomonas pyrrhocoris.</title>
        <authorList>
            <person name="Flegontov P."/>
            <person name="Butenko A."/>
            <person name="Firsov S."/>
            <person name="Vlcek C."/>
            <person name="Logacheva M.D."/>
            <person name="Field M."/>
            <person name="Filatov D."/>
            <person name="Flegontova O."/>
            <person name="Gerasimov E."/>
            <person name="Jackson A.P."/>
            <person name="Kelly S."/>
            <person name="Opperdoes F."/>
            <person name="O'Reilly A."/>
            <person name="Votypka J."/>
            <person name="Yurchenko V."/>
            <person name="Lukes J."/>
        </authorList>
    </citation>
    <scope>NUCLEOTIDE SEQUENCE [LARGE SCALE GENOMIC DNA]</scope>
    <source>
        <strain evidence="2">H10</strain>
    </source>
</reference>
<dbReference type="VEuPathDB" id="TriTrypDB:LpyrH10_07_1650"/>
<feature type="compositionally biased region" description="Basic and acidic residues" evidence="1">
    <location>
        <begin position="482"/>
        <end position="492"/>
    </location>
</feature>
<feature type="compositionally biased region" description="Low complexity" evidence="1">
    <location>
        <begin position="311"/>
        <end position="322"/>
    </location>
</feature>
<dbReference type="GeneID" id="26904649"/>
<sequence>MFSETYFSVRVKGCAGAAYEIHESRSCVMDLTSVLLEAQDNVRQIHTLNHVLGIHSAVPKPPAGPAPASPRPSIPTGDTKKGNDADSNKNADNMNESRVPDMYRMDTIVHSLSRPDVEADFATAPINLSATASSRTFTSVSSMQRLAHAVRDDLPMDVVATNALDFVAAWRKEDGRCTAQDDLFHECISSRLTIEATEEECRRRLRHLLFNVAEQLDRFAVLGEYDKFVVFCMENEPVWRQAARQLQEDNTARLNTAANIYIRFLLEDAAVSEKTKMYQEAADFVVSLSLMEREQRGVAQTKAVARRRRQSASQVTTPTATVTRRRNGDEAGASAGRAGSHSPNDPKAHKKEAGSGATAAERVKPLSSVEVDNYREGWRAILGHLTNGERGGPTHQNVTPPATALPVAAAAPLSAREQQHKNKSPILPEVASLNGSRNEGRQQQTKSKDFVFPSPKETKVETKRSPPNDKDKHKSLPPVSRDAQKIQKDDKAAVSSSSRPAQKSRDEPRGKRNPSPPRGPSLPSTRGAEAAARKSEADAKPKEIRPVVVNATVQRHADGNRDPRGGPRHSHREAKARS</sequence>
<dbReference type="RefSeq" id="XP_015659409.1">
    <property type="nucleotide sequence ID" value="XM_015802008.1"/>
</dbReference>
<organism evidence="2 3">
    <name type="scientific">Leptomonas pyrrhocoris</name>
    <name type="common">Firebug parasite</name>
    <dbReference type="NCBI Taxonomy" id="157538"/>
    <lineage>
        <taxon>Eukaryota</taxon>
        <taxon>Discoba</taxon>
        <taxon>Euglenozoa</taxon>
        <taxon>Kinetoplastea</taxon>
        <taxon>Metakinetoplastina</taxon>
        <taxon>Trypanosomatida</taxon>
        <taxon>Trypanosomatidae</taxon>
        <taxon>Leishmaniinae</taxon>
        <taxon>Leptomonas</taxon>
    </lineage>
</organism>
<dbReference type="EMBL" id="LGTL01000007">
    <property type="protein sequence ID" value="KPA80970.1"/>
    <property type="molecule type" value="Genomic_DNA"/>
</dbReference>
<name>A0A0M9G2A7_LEPPY</name>
<feature type="compositionally biased region" description="Basic and acidic residues" evidence="1">
    <location>
        <begin position="555"/>
        <end position="565"/>
    </location>
</feature>
<protein>
    <submittedName>
        <fullName evidence="2">Uncharacterized protein</fullName>
    </submittedName>
</protein>
<feature type="region of interest" description="Disordered" evidence="1">
    <location>
        <begin position="409"/>
        <end position="578"/>
    </location>
</feature>
<accession>A0A0M9G2A7</accession>
<proteinExistence type="predicted"/>
<feature type="compositionally biased region" description="Basic and acidic residues" evidence="1">
    <location>
        <begin position="344"/>
        <end position="353"/>
    </location>
</feature>
<evidence type="ECO:0000256" key="1">
    <source>
        <dbReference type="SAM" id="MobiDB-lite"/>
    </source>
</evidence>
<gene>
    <name evidence="2" type="ORF">ABB37_04358</name>
</gene>
<feature type="compositionally biased region" description="Low complexity" evidence="1">
    <location>
        <begin position="331"/>
        <end position="342"/>
    </location>
</feature>
<dbReference type="Proteomes" id="UP000037923">
    <property type="component" value="Unassembled WGS sequence"/>
</dbReference>
<dbReference type="OrthoDB" id="267007at2759"/>
<feature type="compositionally biased region" description="Basic and acidic residues" evidence="1">
    <location>
        <begin position="456"/>
        <end position="474"/>
    </location>
</feature>
<evidence type="ECO:0000313" key="3">
    <source>
        <dbReference type="Proteomes" id="UP000037923"/>
    </source>
</evidence>
<feature type="region of interest" description="Disordered" evidence="1">
    <location>
        <begin position="299"/>
        <end position="364"/>
    </location>
</feature>
<keyword evidence="3" id="KW-1185">Reference proteome</keyword>
<feature type="compositionally biased region" description="Pro residues" evidence="1">
    <location>
        <begin position="59"/>
        <end position="73"/>
    </location>
</feature>
<feature type="compositionally biased region" description="Basic and acidic residues" evidence="1">
    <location>
        <begin position="78"/>
        <end position="89"/>
    </location>
</feature>
<dbReference type="OMA" id="MGEYSKF"/>
<comment type="caution">
    <text evidence="2">The sequence shown here is derived from an EMBL/GenBank/DDBJ whole genome shotgun (WGS) entry which is preliminary data.</text>
</comment>
<feature type="compositionally biased region" description="Basic and acidic residues" evidence="1">
    <location>
        <begin position="531"/>
        <end position="545"/>
    </location>
</feature>
<feature type="region of interest" description="Disordered" evidence="1">
    <location>
        <begin position="56"/>
        <end position="100"/>
    </location>
</feature>
<feature type="compositionally biased region" description="Polar residues" evidence="1">
    <location>
        <begin position="433"/>
        <end position="445"/>
    </location>
</feature>